<dbReference type="Proteomes" id="UP000590740">
    <property type="component" value="Unassembled WGS sequence"/>
</dbReference>
<protein>
    <submittedName>
        <fullName evidence="3">SAM-dependent MidA family methyltransferase</fullName>
    </submittedName>
</protein>
<dbReference type="Gene3D" id="3.40.50.12710">
    <property type="match status" value="1"/>
</dbReference>
<reference evidence="3 4" key="1">
    <citation type="submission" date="2020-08" db="EMBL/GenBank/DDBJ databases">
        <title>Genomic Encyclopedia of Type Strains, Phase IV (KMG-IV): sequencing the most valuable type-strain genomes for metagenomic binning, comparative biology and taxonomic classification.</title>
        <authorList>
            <person name="Goeker M."/>
        </authorList>
    </citation>
    <scope>NUCLEOTIDE SEQUENCE [LARGE SCALE GENOMIC DNA]</scope>
    <source>
        <strain evidence="3 4">DSM 12252</strain>
    </source>
</reference>
<dbReference type="InterPro" id="IPR038375">
    <property type="entry name" value="NDUFAF7_sf"/>
</dbReference>
<comment type="caution">
    <text evidence="3">The sequence shown here is derived from an EMBL/GenBank/DDBJ whole genome shotgun (WGS) entry which is preliminary data.</text>
</comment>
<evidence type="ECO:0000313" key="4">
    <source>
        <dbReference type="Proteomes" id="UP000590740"/>
    </source>
</evidence>
<dbReference type="InterPro" id="IPR029063">
    <property type="entry name" value="SAM-dependent_MTases_sf"/>
</dbReference>
<evidence type="ECO:0000313" key="3">
    <source>
        <dbReference type="EMBL" id="MBB5033813.1"/>
    </source>
</evidence>
<dbReference type="RefSeq" id="WP_184340992.1">
    <property type="nucleotide sequence ID" value="NZ_JACHIG010000007.1"/>
</dbReference>
<keyword evidence="2 3" id="KW-0808">Transferase</keyword>
<name>A0A7W8DL19_9BACT</name>
<dbReference type="GO" id="GO:0035243">
    <property type="term" value="F:protein-arginine omega-N symmetric methyltransferase activity"/>
    <property type="evidence" value="ECO:0007669"/>
    <property type="project" value="TreeGrafter"/>
</dbReference>
<dbReference type="EMBL" id="JACHIG010000007">
    <property type="protein sequence ID" value="MBB5033813.1"/>
    <property type="molecule type" value="Genomic_DNA"/>
</dbReference>
<evidence type="ECO:0000256" key="2">
    <source>
        <dbReference type="ARBA" id="ARBA00022679"/>
    </source>
</evidence>
<organism evidence="3 4">
    <name type="scientific">Prosthecobacter vanneervenii</name>
    <dbReference type="NCBI Taxonomy" id="48466"/>
    <lineage>
        <taxon>Bacteria</taxon>
        <taxon>Pseudomonadati</taxon>
        <taxon>Verrucomicrobiota</taxon>
        <taxon>Verrucomicrobiia</taxon>
        <taxon>Verrucomicrobiales</taxon>
        <taxon>Verrucomicrobiaceae</taxon>
        <taxon>Prosthecobacter</taxon>
    </lineage>
</organism>
<gene>
    <name evidence="3" type="ORF">HNQ65_003403</name>
</gene>
<dbReference type="InterPro" id="IPR003788">
    <property type="entry name" value="NDUFAF7"/>
</dbReference>
<dbReference type="PANTHER" id="PTHR12049">
    <property type="entry name" value="PROTEIN ARGININE METHYLTRANSFERASE NDUFAF7, MITOCHONDRIAL"/>
    <property type="match status" value="1"/>
</dbReference>
<evidence type="ECO:0000256" key="1">
    <source>
        <dbReference type="ARBA" id="ARBA00022603"/>
    </source>
</evidence>
<accession>A0A7W8DL19</accession>
<dbReference type="AlphaFoldDB" id="A0A7W8DL19"/>
<keyword evidence="1 3" id="KW-0489">Methyltransferase</keyword>
<dbReference type="SUPFAM" id="SSF53335">
    <property type="entry name" value="S-adenosyl-L-methionine-dependent methyltransferases"/>
    <property type="match status" value="1"/>
</dbReference>
<sequence length="316" mass="35818">MAEPFSAFMARALFDPERGYYTRHIKTVGARGDFSTSATLSPSLGNAVAAWLKSESCLQPQVRHVIEVGAGEGSLMHTVRRALGWWTRRRFTFHIVETSPVLRKEQERKLAGRVVWHPSLESALAAAQGHAFIYHNELLDAFPVTLVQWSVAEQRWLEVWVPEALHPHELDAAHFSVLQHTAFAEGQRCELHVSVRDWLQQWTPHWKSGAMLTIDYGDFFPQLYHRRPQGTLRAYLLHQRLIGADIYANPGRQDITADINFTDYSAWLQALGVVEFSQQTLAQFLHSHSAPAWLTNPDGAGTAFKCFVHRRQDGAS</sequence>
<dbReference type="PANTHER" id="PTHR12049:SF7">
    <property type="entry name" value="PROTEIN ARGININE METHYLTRANSFERASE NDUFAF7, MITOCHONDRIAL"/>
    <property type="match status" value="1"/>
</dbReference>
<proteinExistence type="predicted"/>
<keyword evidence="4" id="KW-1185">Reference proteome</keyword>
<dbReference type="Pfam" id="PF02636">
    <property type="entry name" value="Methyltransf_28"/>
    <property type="match status" value="1"/>
</dbReference>
<dbReference type="GO" id="GO:0032259">
    <property type="term" value="P:methylation"/>
    <property type="evidence" value="ECO:0007669"/>
    <property type="project" value="UniProtKB-KW"/>
</dbReference>